<dbReference type="EMBL" id="CP071795">
    <property type="protein sequence ID" value="QTD36381.1"/>
    <property type="molecule type" value="Genomic_DNA"/>
</dbReference>
<organism evidence="1 2">
    <name type="scientific">Polaribacter batillariae</name>
    <dbReference type="NCBI Taxonomy" id="2808900"/>
    <lineage>
        <taxon>Bacteria</taxon>
        <taxon>Pseudomonadati</taxon>
        <taxon>Bacteroidota</taxon>
        <taxon>Flavobacteriia</taxon>
        <taxon>Flavobacteriales</taxon>
        <taxon>Flavobacteriaceae</taxon>
    </lineage>
</organism>
<protein>
    <submittedName>
        <fullName evidence="1">Uncharacterized protein</fullName>
    </submittedName>
</protein>
<dbReference type="RefSeq" id="WP_207970569.1">
    <property type="nucleotide sequence ID" value="NZ_CP071795.1"/>
</dbReference>
<name>A0ABX7SS72_9FLAO</name>
<keyword evidence="2" id="KW-1185">Reference proteome</keyword>
<gene>
    <name evidence="1" type="ORF">JL193_09430</name>
</gene>
<accession>A0ABX7SS72</accession>
<sequence length="67" mass="8072">MVEDDFHKEGFIGIDGQKSQNKDQWKLSFLNLESYKNSWLQQAKEFHETAWEKDVRVLQFKILIVEK</sequence>
<evidence type="ECO:0000313" key="1">
    <source>
        <dbReference type="EMBL" id="QTD36381.1"/>
    </source>
</evidence>
<reference evidence="1 2" key="1">
    <citation type="submission" date="2021-03" db="EMBL/GenBank/DDBJ databases">
        <title>Complete genome of Polaribacter_sp.G4M1.</title>
        <authorList>
            <person name="Jeong S.W."/>
            <person name="Bae J.W."/>
        </authorList>
    </citation>
    <scope>NUCLEOTIDE SEQUENCE [LARGE SCALE GENOMIC DNA]</scope>
    <source>
        <strain evidence="1 2">G4M1</strain>
    </source>
</reference>
<proteinExistence type="predicted"/>
<dbReference type="Proteomes" id="UP000663935">
    <property type="component" value="Chromosome"/>
</dbReference>
<evidence type="ECO:0000313" key="2">
    <source>
        <dbReference type="Proteomes" id="UP000663935"/>
    </source>
</evidence>